<dbReference type="InterPro" id="IPR001387">
    <property type="entry name" value="Cro/C1-type_HTH"/>
</dbReference>
<dbReference type="SUPFAM" id="SSF47413">
    <property type="entry name" value="lambda repressor-like DNA-binding domains"/>
    <property type="match status" value="1"/>
</dbReference>
<evidence type="ECO:0000313" key="4">
    <source>
        <dbReference type="Proteomes" id="UP000245845"/>
    </source>
</evidence>
<name>A0A2Y9BJN4_9FIRM</name>
<sequence length="366" mass="42153">MKIHEIIRKQRKERGLTQEELARYLGVSAPAVNKWEKGQSYPDITLLPVMAAYFNMSVDELLGYEPQMIKQDIEKLYHRLAKRFSSEPFEVVKAECDEYVKKYHSCFQLLLQMAVLYVNHVPLAPAPKEILEEAITLLDCVIEDCGEVQLVKEAVITKGGCYLMMENPQEVLDLLGGEVHAIMQDAEMQAQAFQMKGDMEKAREALQVSMYQHLLMFVGDSALLVSWETESPAKADEVIRRTLKVMEIYQIDKLHFNVMAQVYLSFAQHYCIVKRPEDAVDILERYVNVFLNQEHALELHGDEYFDKIDNWLSNLTLGKEPPRSEAVVRQSVLGTVAENPVFACLKDNARYRHLVKRLEEYCGRTN</sequence>
<dbReference type="AlphaFoldDB" id="A0A2Y9BJN4"/>
<evidence type="ECO:0000256" key="1">
    <source>
        <dbReference type="ARBA" id="ARBA00023125"/>
    </source>
</evidence>
<evidence type="ECO:0000313" key="3">
    <source>
        <dbReference type="EMBL" id="PWJ23081.1"/>
    </source>
</evidence>
<dbReference type="Proteomes" id="UP000245845">
    <property type="component" value="Unassembled WGS sequence"/>
</dbReference>
<proteinExistence type="predicted"/>
<dbReference type="PROSITE" id="PS50943">
    <property type="entry name" value="HTH_CROC1"/>
    <property type="match status" value="1"/>
</dbReference>
<comment type="caution">
    <text evidence="3">The sequence shown here is derived from an EMBL/GenBank/DDBJ whole genome shotgun (WGS) entry which is preliminary data.</text>
</comment>
<accession>A0A2Y9BJN4</accession>
<dbReference type="PANTHER" id="PTHR46558">
    <property type="entry name" value="TRACRIPTIONAL REGULATORY PROTEIN-RELATED-RELATED"/>
    <property type="match status" value="1"/>
</dbReference>
<feature type="domain" description="HTH cro/C1-type" evidence="2">
    <location>
        <begin position="7"/>
        <end position="61"/>
    </location>
</feature>
<dbReference type="Pfam" id="PF01381">
    <property type="entry name" value="HTH_3"/>
    <property type="match status" value="1"/>
</dbReference>
<dbReference type="Gene3D" id="1.10.260.40">
    <property type="entry name" value="lambda repressor-like DNA-binding domains"/>
    <property type="match status" value="1"/>
</dbReference>
<dbReference type="InterPro" id="IPR010982">
    <property type="entry name" value="Lambda_DNA-bd_dom_sf"/>
</dbReference>
<dbReference type="PANTHER" id="PTHR46558:SF11">
    <property type="entry name" value="HTH-TYPE TRANSCRIPTIONAL REGULATOR XRE"/>
    <property type="match status" value="1"/>
</dbReference>
<organism evidence="3 4">
    <name type="scientific">Faecalicatena orotica</name>
    <dbReference type="NCBI Taxonomy" id="1544"/>
    <lineage>
        <taxon>Bacteria</taxon>
        <taxon>Bacillati</taxon>
        <taxon>Bacillota</taxon>
        <taxon>Clostridia</taxon>
        <taxon>Lachnospirales</taxon>
        <taxon>Lachnospiraceae</taxon>
        <taxon>Faecalicatena</taxon>
    </lineage>
</organism>
<dbReference type="SMART" id="SM00530">
    <property type="entry name" value="HTH_XRE"/>
    <property type="match status" value="1"/>
</dbReference>
<keyword evidence="4" id="KW-1185">Reference proteome</keyword>
<dbReference type="RefSeq" id="WP_181368812.1">
    <property type="nucleotide sequence ID" value="NZ_BAAACK010000024.1"/>
</dbReference>
<protein>
    <submittedName>
        <fullName evidence="3">Transcriptional regulator</fullName>
    </submittedName>
</protein>
<evidence type="ECO:0000259" key="2">
    <source>
        <dbReference type="PROSITE" id="PS50943"/>
    </source>
</evidence>
<reference evidence="3 4" key="1">
    <citation type="submission" date="2018-05" db="EMBL/GenBank/DDBJ databases">
        <title>The Hungate 1000. A catalogue of reference genomes from the rumen microbiome.</title>
        <authorList>
            <person name="Kelly W."/>
        </authorList>
    </citation>
    <scope>NUCLEOTIDE SEQUENCE [LARGE SCALE GENOMIC DNA]</scope>
    <source>
        <strain evidence="3 4">NLAE-zl-C242</strain>
    </source>
</reference>
<keyword evidence="1" id="KW-0238">DNA-binding</keyword>
<dbReference type="EMBL" id="QGDL01000015">
    <property type="protein sequence ID" value="PWJ23081.1"/>
    <property type="molecule type" value="Genomic_DNA"/>
</dbReference>
<dbReference type="CDD" id="cd00093">
    <property type="entry name" value="HTH_XRE"/>
    <property type="match status" value="1"/>
</dbReference>
<gene>
    <name evidence="3" type="ORF">A8806_11515</name>
</gene>
<dbReference type="GO" id="GO:0003677">
    <property type="term" value="F:DNA binding"/>
    <property type="evidence" value="ECO:0007669"/>
    <property type="project" value="UniProtKB-KW"/>
</dbReference>